<proteinExistence type="predicted"/>
<name>A0ABQ9V0L1_SAGOE</name>
<comment type="caution">
    <text evidence="1">The sequence shown here is derived from an EMBL/GenBank/DDBJ whole genome shotgun (WGS) entry which is preliminary data.</text>
</comment>
<accession>A0ABQ9V0L1</accession>
<dbReference type="EMBL" id="JASSZA010000009">
    <property type="protein sequence ID" value="KAK2102570.1"/>
    <property type="molecule type" value="Genomic_DNA"/>
</dbReference>
<dbReference type="Proteomes" id="UP001266305">
    <property type="component" value="Unassembled WGS sequence"/>
</dbReference>
<keyword evidence="2" id="KW-1185">Reference proteome</keyword>
<evidence type="ECO:0000313" key="1">
    <source>
        <dbReference type="EMBL" id="KAK2102570.1"/>
    </source>
</evidence>
<sequence>MGATDQTCRFALRYVTSKQPPKLVQNRCPICAKMWRLQAGAPKPVTDLVNDYQGTEPAAWLLKADNCSSSLLYNVQRPQQST</sequence>
<reference evidence="1 2" key="1">
    <citation type="submission" date="2023-05" db="EMBL/GenBank/DDBJ databases">
        <title>B98-5 Cell Line De Novo Hybrid Assembly: An Optical Mapping Approach.</title>
        <authorList>
            <person name="Kananen K."/>
            <person name="Auerbach J.A."/>
            <person name="Kautto E."/>
            <person name="Blachly J.S."/>
        </authorList>
    </citation>
    <scope>NUCLEOTIDE SEQUENCE [LARGE SCALE GENOMIC DNA]</scope>
    <source>
        <strain evidence="1">B95-8</strain>
        <tissue evidence="1">Cell line</tissue>
    </source>
</reference>
<protein>
    <submittedName>
        <fullName evidence="1">Uncharacterized protein</fullName>
    </submittedName>
</protein>
<evidence type="ECO:0000313" key="2">
    <source>
        <dbReference type="Proteomes" id="UP001266305"/>
    </source>
</evidence>
<gene>
    <name evidence="1" type="ORF">P7K49_020237</name>
</gene>
<organism evidence="1 2">
    <name type="scientific">Saguinus oedipus</name>
    <name type="common">Cotton-top tamarin</name>
    <name type="synonym">Oedipomidas oedipus</name>
    <dbReference type="NCBI Taxonomy" id="9490"/>
    <lineage>
        <taxon>Eukaryota</taxon>
        <taxon>Metazoa</taxon>
        <taxon>Chordata</taxon>
        <taxon>Craniata</taxon>
        <taxon>Vertebrata</taxon>
        <taxon>Euteleostomi</taxon>
        <taxon>Mammalia</taxon>
        <taxon>Eutheria</taxon>
        <taxon>Euarchontoglires</taxon>
        <taxon>Primates</taxon>
        <taxon>Haplorrhini</taxon>
        <taxon>Platyrrhini</taxon>
        <taxon>Cebidae</taxon>
        <taxon>Callitrichinae</taxon>
        <taxon>Saguinus</taxon>
    </lineage>
</organism>